<keyword evidence="1" id="KW-1133">Transmembrane helix</keyword>
<organism evidence="2 3">
    <name type="scientific">Nephila pilipes</name>
    <name type="common">Giant wood spider</name>
    <name type="synonym">Nephila maculata</name>
    <dbReference type="NCBI Taxonomy" id="299642"/>
    <lineage>
        <taxon>Eukaryota</taxon>
        <taxon>Metazoa</taxon>
        <taxon>Ecdysozoa</taxon>
        <taxon>Arthropoda</taxon>
        <taxon>Chelicerata</taxon>
        <taxon>Arachnida</taxon>
        <taxon>Araneae</taxon>
        <taxon>Araneomorphae</taxon>
        <taxon>Entelegynae</taxon>
        <taxon>Araneoidea</taxon>
        <taxon>Nephilidae</taxon>
        <taxon>Nephila</taxon>
    </lineage>
</organism>
<name>A0A8X6N5U0_NEPPI</name>
<comment type="caution">
    <text evidence="2">The sequence shown here is derived from an EMBL/GenBank/DDBJ whole genome shotgun (WGS) entry which is preliminary data.</text>
</comment>
<evidence type="ECO:0000313" key="2">
    <source>
        <dbReference type="EMBL" id="GFS95336.1"/>
    </source>
</evidence>
<protein>
    <submittedName>
        <fullName evidence="2">Uncharacterized protein</fullName>
    </submittedName>
</protein>
<sequence>MLLSASQSKIEKVQIVAQTEASWCGFCDEVHCEIAVVGPVFILMVDRAVIGVRNAWRGTLLTLILLKIFGMPLALLWLHTQAILAGLQTVLQEKRRLLDFGSGSSLGKHDHTL</sequence>
<proteinExistence type="predicted"/>
<evidence type="ECO:0000313" key="3">
    <source>
        <dbReference type="Proteomes" id="UP000887013"/>
    </source>
</evidence>
<feature type="transmembrane region" description="Helical" evidence="1">
    <location>
        <begin position="64"/>
        <end position="87"/>
    </location>
</feature>
<reference evidence="2" key="1">
    <citation type="submission" date="2020-08" db="EMBL/GenBank/DDBJ databases">
        <title>Multicomponent nature underlies the extraordinary mechanical properties of spider dragline silk.</title>
        <authorList>
            <person name="Kono N."/>
            <person name="Nakamura H."/>
            <person name="Mori M."/>
            <person name="Yoshida Y."/>
            <person name="Ohtoshi R."/>
            <person name="Malay A.D."/>
            <person name="Moran D.A.P."/>
            <person name="Tomita M."/>
            <person name="Numata K."/>
            <person name="Arakawa K."/>
        </authorList>
    </citation>
    <scope>NUCLEOTIDE SEQUENCE</scope>
</reference>
<keyword evidence="3" id="KW-1185">Reference proteome</keyword>
<dbReference type="Proteomes" id="UP000887013">
    <property type="component" value="Unassembled WGS sequence"/>
</dbReference>
<keyword evidence="1" id="KW-0472">Membrane</keyword>
<dbReference type="EMBL" id="BMAW01005663">
    <property type="protein sequence ID" value="GFS95336.1"/>
    <property type="molecule type" value="Genomic_DNA"/>
</dbReference>
<dbReference type="AlphaFoldDB" id="A0A8X6N5U0"/>
<gene>
    <name evidence="2" type="ORF">NPIL_464521</name>
</gene>
<keyword evidence="1" id="KW-0812">Transmembrane</keyword>
<evidence type="ECO:0000256" key="1">
    <source>
        <dbReference type="SAM" id="Phobius"/>
    </source>
</evidence>
<accession>A0A8X6N5U0</accession>